<evidence type="ECO:0000256" key="2">
    <source>
        <dbReference type="SAM" id="MobiDB-lite"/>
    </source>
</evidence>
<dbReference type="InterPro" id="IPR036875">
    <property type="entry name" value="Znf_CCHC_sf"/>
</dbReference>
<dbReference type="SUPFAM" id="SSF57756">
    <property type="entry name" value="Retrovirus zinc finger-like domains"/>
    <property type="match status" value="1"/>
</dbReference>
<name>A0A6G1D311_9ORYZ</name>
<dbReference type="Gene3D" id="4.10.60.10">
    <property type="entry name" value="Zinc finger, CCHC-type"/>
    <property type="match status" value="1"/>
</dbReference>
<dbReference type="Proteomes" id="UP000479710">
    <property type="component" value="Unassembled WGS sequence"/>
</dbReference>
<dbReference type="GO" id="GO:0003676">
    <property type="term" value="F:nucleic acid binding"/>
    <property type="evidence" value="ECO:0007669"/>
    <property type="project" value="InterPro"/>
</dbReference>
<reference evidence="4 5" key="1">
    <citation type="submission" date="2019-11" db="EMBL/GenBank/DDBJ databases">
        <title>Whole genome sequence of Oryza granulata.</title>
        <authorList>
            <person name="Li W."/>
        </authorList>
    </citation>
    <scope>NUCLEOTIDE SEQUENCE [LARGE SCALE GENOMIC DNA]</scope>
    <source>
        <strain evidence="5">cv. Menghai</strain>
        <tissue evidence="4">Leaf</tissue>
    </source>
</reference>
<feature type="region of interest" description="Disordered" evidence="2">
    <location>
        <begin position="64"/>
        <end position="84"/>
    </location>
</feature>
<keyword evidence="1" id="KW-0862">Zinc</keyword>
<organism evidence="4 5">
    <name type="scientific">Oryza meyeriana var. granulata</name>
    <dbReference type="NCBI Taxonomy" id="110450"/>
    <lineage>
        <taxon>Eukaryota</taxon>
        <taxon>Viridiplantae</taxon>
        <taxon>Streptophyta</taxon>
        <taxon>Embryophyta</taxon>
        <taxon>Tracheophyta</taxon>
        <taxon>Spermatophyta</taxon>
        <taxon>Magnoliopsida</taxon>
        <taxon>Liliopsida</taxon>
        <taxon>Poales</taxon>
        <taxon>Poaceae</taxon>
        <taxon>BOP clade</taxon>
        <taxon>Oryzoideae</taxon>
        <taxon>Oryzeae</taxon>
        <taxon>Oryzinae</taxon>
        <taxon>Oryza</taxon>
        <taxon>Oryza meyeriana</taxon>
    </lineage>
</organism>
<evidence type="ECO:0000259" key="3">
    <source>
        <dbReference type="PROSITE" id="PS50158"/>
    </source>
</evidence>
<protein>
    <recommendedName>
        <fullName evidence="3">CCHC-type domain-containing protein</fullName>
    </recommendedName>
</protein>
<dbReference type="AlphaFoldDB" id="A0A6G1D311"/>
<proteinExistence type="predicted"/>
<dbReference type="InterPro" id="IPR001878">
    <property type="entry name" value="Znf_CCHC"/>
</dbReference>
<evidence type="ECO:0000313" key="5">
    <source>
        <dbReference type="Proteomes" id="UP000479710"/>
    </source>
</evidence>
<keyword evidence="1" id="KW-0479">Metal-binding</keyword>
<gene>
    <name evidence="4" type="ORF">E2562_012554</name>
</gene>
<feature type="domain" description="CCHC-type" evidence="3">
    <location>
        <begin position="97"/>
        <end position="112"/>
    </location>
</feature>
<accession>A0A6G1D311</accession>
<evidence type="ECO:0000313" key="4">
    <source>
        <dbReference type="EMBL" id="KAF0906737.1"/>
    </source>
</evidence>
<keyword evidence="5" id="KW-1185">Reference proteome</keyword>
<keyword evidence="1" id="KW-0863">Zinc-finger</keyword>
<dbReference type="EMBL" id="SPHZ02000007">
    <property type="protein sequence ID" value="KAF0906737.1"/>
    <property type="molecule type" value="Genomic_DNA"/>
</dbReference>
<evidence type="ECO:0000256" key="1">
    <source>
        <dbReference type="PROSITE-ProRule" id="PRU00047"/>
    </source>
</evidence>
<comment type="caution">
    <text evidence="4">The sequence shown here is derived from an EMBL/GenBank/DDBJ whole genome shotgun (WGS) entry which is preliminary data.</text>
</comment>
<dbReference type="GO" id="GO:0008270">
    <property type="term" value="F:zinc ion binding"/>
    <property type="evidence" value="ECO:0007669"/>
    <property type="project" value="UniProtKB-KW"/>
</dbReference>
<dbReference type="PROSITE" id="PS50158">
    <property type="entry name" value="ZF_CCHC"/>
    <property type="match status" value="1"/>
</dbReference>
<dbReference type="OrthoDB" id="780295at2759"/>
<sequence length="135" mass="15399">MSLCHTIVQWGDVTEISVAETIRRLRAFEETSKGRRHEREGEQQLLFTRGEPLLTRAEWEAKVAEEQRSDEGSGNGVNINGDKKKYRDKFDKSKIDCRNCGEFGHFTEECDKQKKVTRAVAQLAIADADDEPTLL</sequence>